<dbReference type="EMBL" id="GBXM01107805">
    <property type="protein sequence ID" value="JAH00772.1"/>
    <property type="molecule type" value="Transcribed_RNA"/>
</dbReference>
<name>A0A0E9P932_ANGAN</name>
<protein>
    <submittedName>
        <fullName evidence="1">Uncharacterized protein</fullName>
    </submittedName>
</protein>
<organism evidence="1">
    <name type="scientific">Anguilla anguilla</name>
    <name type="common">European freshwater eel</name>
    <name type="synonym">Muraena anguilla</name>
    <dbReference type="NCBI Taxonomy" id="7936"/>
    <lineage>
        <taxon>Eukaryota</taxon>
        <taxon>Metazoa</taxon>
        <taxon>Chordata</taxon>
        <taxon>Craniata</taxon>
        <taxon>Vertebrata</taxon>
        <taxon>Euteleostomi</taxon>
        <taxon>Actinopterygii</taxon>
        <taxon>Neopterygii</taxon>
        <taxon>Teleostei</taxon>
        <taxon>Anguilliformes</taxon>
        <taxon>Anguillidae</taxon>
        <taxon>Anguilla</taxon>
    </lineage>
</organism>
<reference evidence="1" key="1">
    <citation type="submission" date="2014-11" db="EMBL/GenBank/DDBJ databases">
        <authorList>
            <person name="Amaro Gonzalez C."/>
        </authorList>
    </citation>
    <scope>NUCLEOTIDE SEQUENCE</scope>
</reference>
<sequence>MKKVQWILSNKSDSGADHVAIFYIIYNG</sequence>
<proteinExistence type="predicted"/>
<evidence type="ECO:0000313" key="1">
    <source>
        <dbReference type="EMBL" id="JAH00772.1"/>
    </source>
</evidence>
<reference evidence="1" key="2">
    <citation type="journal article" date="2015" name="Fish Shellfish Immunol.">
        <title>Early steps in the European eel (Anguilla anguilla)-Vibrio vulnificus interaction in the gills: Role of the RtxA13 toxin.</title>
        <authorList>
            <person name="Callol A."/>
            <person name="Pajuelo D."/>
            <person name="Ebbesson L."/>
            <person name="Teles M."/>
            <person name="MacKenzie S."/>
            <person name="Amaro C."/>
        </authorList>
    </citation>
    <scope>NUCLEOTIDE SEQUENCE</scope>
</reference>
<accession>A0A0E9P932</accession>
<dbReference type="AlphaFoldDB" id="A0A0E9P932"/>